<dbReference type="Proteomes" id="UP000766570">
    <property type="component" value="Unassembled WGS sequence"/>
</dbReference>
<dbReference type="PANTHER" id="PTHR36840:SF1">
    <property type="entry name" value="BLL5714 PROTEIN"/>
    <property type="match status" value="1"/>
</dbReference>
<feature type="transmembrane region" description="Helical" evidence="1">
    <location>
        <begin position="169"/>
        <end position="185"/>
    </location>
</feature>
<feature type="transmembrane region" description="Helical" evidence="1">
    <location>
        <begin position="114"/>
        <end position="134"/>
    </location>
</feature>
<reference evidence="2 3" key="1">
    <citation type="submission" date="2021-03" db="EMBL/GenBank/DDBJ databases">
        <title>Sequencing the genomes of 1000 actinobacteria strains.</title>
        <authorList>
            <person name="Klenk H.-P."/>
        </authorList>
    </citation>
    <scope>NUCLEOTIDE SEQUENCE [LARGE SCALE GENOMIC DNA]</scope>
    <source>
        <strain evidence="2 3">DSM 15454</strain>
    </source>
</reference>
<feature type="transmembrane region" description="Helical" evidence="1">
    <location>
        <begin position="341"/>
        <end position="362"/>
    </location>
</feature>
<proteinExistence type="predicted"/>
<dbReference type="RefSeq" id="WP_209905500.1">
    <property type="nucleotide sequence ID" value="NZ_BAAAMI010000009.1"/>
</dbReference>
<organism evidence="2 3">
    <name type="scientific">Paeniglutamicibacter psychrophenolicus</name>
    <dbReference type="NCBI Taxonomy" id="257454"/>
    <lineage>
        <taxon>Bacteria</taxon>
        <taxon>Bacillati</taxon>
        <taxon>Actinomycetota</taxon>
        <taxon>Actinomycetes</taxon>
        <taxon>Micrococcales</taxon>
        <taxon>Micrococcaceae</taxon>
        <taxon>Paeniglutamicibacter</taxon>
    </lineage>
</organism>
<dbReference type="EMBL" id="JAGIOE010000001">
    <property type="protein sequence ID" value="MBP2372146.1"/>
    <property type="molecule type" value="Genomic_DNA"/>
</dbReference>
<keyword evidence="1" id="KW-1133">Transmembrane helix</keyword>
<evidence type="ECO:0000256" key="1">
    <source>
        <dbReference type="SAM" id="Phobius"/>
    </source>
</evidence>
<gene>
    <name evidence="2" type="ORF">JOF46_000058</name>
</gene>
<accession>A0ABS4W7Z2</accession>
<feature type="transmembrane region" description="Helical" evidence="1">
    <location>
        <begin position="314"/>
        <end position="334"/>
    </location>
</feature>
<name>A0ABS4W7Z2_9MICC</name>
<dbReference type="PANTHER" id="PTHR36840">
    <property type="entry name" value="BLL5714 PROTEIN"/>
    <property type="match status" value="1"/>
</dbReference>
<protein>
    <submittedName>
        <fullName evidence="2">Low temperature requirement protein LtrA</fullName>
    </submittedName>
</protein>
<feature type="transmembrane region" description="Helical" evidence="1">
    <location>
        <begin position="278"/>
        <end position="302"/>
    </location>
</feature>
<feature type="transmembrane region" description="Helical" evidence="1">
    <location>
        <begin position="206"/>
        <end position="226"/>
    </location>
</feature>
<dbReference type="InterPro" id="IPR010640">
    <property type="entry name" value="Low_temperature_requirement_A"/>
</dbReference>
<feature type="transmembrane region" description="Helical" evidence="1">
    <location>
        <begin position="146"/>
        <end position="163"/>
    </location>
</feature>
<feature type="transmembrane region" description="Helical" evidence="1">
    <location>
        <begin position="52"/>
        <end position="74"/>
    </location>
</feature>
<keyword evidence="3" id="KW-1185">Reference proteome</keyword>
<evidence type="ECO:0000313" key="2">
    <source>
        <dbReference type="EMBL" id="MBP2372146.1"/>
    </source>
</evidence>
<feature type="transmembrane region" description="Helical" evidence="1">
    <location>
        <begin position="232"/>
        <end position="252"/>
    </location>
</feature>
<sequence length="393" mass="42228">MSTADPALPGSPAHERPDRDERPVDWYELFFDLVFVAVIAISAQALEEGPHLWVVIEFVLLFFPLWWAWVNLMISNNLYGSRYPSMGVFVVAAMPGPAAMAIAMASGIEEYGWLYASGAAWIRLVLLLIWLIPYRARLVEVPLWRPLGYNLATAALWVGSIAVETPYRYLLWAAAVGAEMILLVLRRGFAFEVYEQVSISHLLERIGLFVVIVIGEAVYLGVTGLARHPTVGGAAAALCGFLACALLARAFFRGGVPRTASGLDAARRAGSYSAMRDVVMYFPFIAVASLTLIAAAVGIAVAHPVIPLSGSARTLLAVGVCGFYLCNAVIGLRLGRRVGRVAVLFGLAVLLPTLACLLTGGLQAWATVGFVALALLALDVIGGSLGAHWYARR</sequence>
<comment type="caution">
    <text evidence="2">The sequence shown here is derived from an EMBL/GenBank/DDBJ whole genome shotgun (WGS) entry which is preliminary data.</text>
</comment>
<keyword evidence="1" id="KW-0472">Membrane</keyword>
<keyword evidence="1" id="KW-0812">Transmembrane</keyword>
<dbReference type="Pfam" id="PF06772">
    <property type="entry name" value="LtrA"/>
    <property type="match status" value="1"/>
</dbReference>
<evidence type="ECO:0000313" key="3">
    <source>
        <dbReference type="Proteomes" id="UP000766570"/>
    </source>
</evidence>
<feature type="transmembrane region" description="Helical" evidence="1">
    <location>
        <begin position="86"/>
        <end position="108"/>
    </location>
</feature>
<feature type="transmembrane region" description="Helical" evidence="1">
    <location>
        <begin position="368"/>
        <end position="391"/>
    </location>
</feature>